<dbReference type="EMBL" id="VSRR010000828">
    <property type="protein sequence ID" value="MPC20039.1"/>
    <property type="molecule type" value="Genomic_DNA"/>
</dbReference>
<accession>A0A5B7DFU8</accession>
<keyword evidence="2" id="KW-1185">Reference proteome</keyword>
<dbReference type="AlphaFoldDB" id="A0A5B7DFU8"/>
<name>A0A5B7DFU8_PORTR</name>
<reference evidence="1 2" key="1">
    <citation type="submission" date="2019-05" db="EMBL/GenBank/DDBJ databases">
        <title>Another draft genome of Portunus trituberculatus and its Hox gene families provides insights of decapod evolution.</title>
        <authorList>
            <person name="Jeong J.-H."/>
            <person name="Song I."/>
            <person name="Kim S."/>
            <person name="Choi T."/>
            <person name="Kim D."/>
            <person name="Ryu S."/>
            <person name="Kim W."/>
        </authorList>
    </citation>
    <scope>NUCLEOTIDE SEQUENCE [LARGE SCALE GENOMIC DNA]</scope>
    <source>
        <tissue evidence="1">Muscle</tissue>
    </source>
</reference>
<dbReference type="Proteomes" id="UP000324222">
    <property type="component" value="Unassembled WGS sequence"/>
</dbReference>
<gene>
    <name evidence="1" type="ORF">E2C01_012969</name>
</gene>
<evidence type="ECO:0000313" key="1">
    <source>
        <dbReference type="EMBL" id="MPC20039.1"/>
    </source>
</evidence>
<proteinExistence type="predicted"/>
<protein>
    <submittedName>
        <fullName evidence="1">Uncharacterized protein</fullName>
    </submittedName>
</protein>
<sequence>MEASNRIIDAEDATKHFVTGHTLACDTGPALLQRLKVEGSYTKTQTSSHSLNNDGTHILLRVLDEKHDWGINIIHLAVQGVETEAMLRDPMGLTKDASTHTQSCLTFLTLSVIISEVPTTSGKKASKSRLLTTWCLVQPYILSVSYHRG</sequence>
<evidence type="ECO:0000313" key="2">
    <source>
        <dbReference type="Proteomes" id="UP000324222"/>
    </source>
</evidence>
<organism evidence="1 2">
    <name type="scientific">Portunus trituberculatus</name>
    <name type="common">Swimming crab</name>
    <name type="synonym">Neptunus trituberculatus</name>
    <dbReference type="NCBI Taxonomy" id="210409"/>
    <lineage>
        <taxon>Eukaryota</taxon>
        <taxon>Metazoa</taxon>
        <taxon>Ecdysozoa</taxon>
        <taxon>Arthropoda</taxon>
        <taxon>Crustacea</taxon>
        <taxon>Multicrustacea</taxon>
        <taxon>Malacostraca</taxon>
        <taxon>Eumalacostraca</taxon>
        <taxon>Eucarida</taxon>
        <taxon>Decapoda</taxon>
        <taxon>Pleocyemata</taxon>
        <taxon>Brachyura</taxon>
        <taxon>Eubrachyura</taxon>
        <taxon>Portunoidea</taxon>
        <taxon>Portunidae</taxon>
        <taxon>Portuninae</taxon>
        <taxon>Portunus</taxon>
    </lineage>
</organism>
<comment type="caution">
    <text evidence="1">The sequence shown here is derived from an EMBL/GenBank/DDBJ whole genome shotgun (WGS) entry which is preliminary data.</text>
</comment>